<dbReference type="SUPFAM" id="SSF52058">
    <property type="entry name" value="L domain-like"/>
    <property type="match status" value="2"/>
</dbReference>
<evidence type="ECO:0000256" key="9">
    <source>
        <dbReference type="ARBA" id="ARBA00022989"/>
    </source>
</evidence>
<dbReference type="InterPro" id="IPR046956">
    <property type="entry name" value="RLP23-like"/>
</dbReference>
<dbReference type="Pfam" id="PF13855">
    <property type="entry name" value="LRR_8"/>
    <property type="match status" value="3"/>
</dbReference>
<proteinExistence type="inferred from homology"/>
<dbReference type="FunFam" id="3.80.10.10:FF:000111">
    <property type="entry name" value="LRR receptor-like serine/threonine-protein kinase ERECTA"/>
    <property type="match status" value="1"/>
</dbReference>
<dbReference type="InterPro" id="IPR001611">
    <property type="entry name" value="Leu-rich_rpt"/>
</dbReference>
<sequence length="757" mass="83883">MPYSHDLAWVSGLRKLQVLSMSGVDLSAAVDWFHAVNMLPGLINLDLGVCSLQNTMPPPVHSNLTSLESLLLHHNPFNTSLVAKNLVWLWDLPSLQVLYLSACGMHGPIPDVVGNLTSLQNLYLYSNHFTGMEPLTFRKLKKLQWLELSDNFINMDVTKLLHLLPSNELQVLLLSQNSLTGSLPHWIGRFSGLKLLYLQYNKLAGEIPVGIRELRNLTDLYLNSNNLHGTVTEDHFTNLTTLQHLWISHNSLTVKVNSTWHTPFRLMSAGFSSCILGPQFPAWLIQPTMETLDISNTSIHDNIPAEFWTGSSYTTLDMSKNRLVGMLPTLGDLELYTLDISSNELTGPIPTLPNALTYLDLSNNNLSGPLPSGTEVLNLQSLLLFNNSLSGTIPCSLLQLQQLGFLDLSNNLLQGTIPKCPQGYITSSIATLNLNSNNLSGPFPMFLQRCRKLILLDLAYNKFSGSLPSWIGSRLPQLALLRLRSNMFSGDIPGQLSRMKGLQYLDIACNNISGNIPESFGNLTAMTLAPNDSGALFNLFGSTKFTDEYFINLYTDSLLVDTKGQQLEYTRGITYMVNIDLSCNRLTGQIPSEIGMLVALKNLNLSWNNASGIMPQSIGELRALESFDLSHNELSGEIPASLSALTSLSRLNLSYNNLTGTIPSGNQLRTLDDQASIYIGNPGLCGPPLTRNCSGTHKTTFVREEHEAMSDMVSFNFSMCLGFVVGLWIVFCGFLFKRKWRVACFSFSDHIYSLRSD</sequence>
<gene>
    <name evidence="13" type="ORF">QYE76_000157</name>
</gene>
<dbReference type="Proteomes" id="UP001231189">
    <property type="component" value="Unassembled WGS sequence"/>
</dbReference>
<evidence type="ECO:0000313" key="13">
    <source>
        <dbReference type="EMBL" id="KAK1625842.1"/>
    </source>
</evidence>
<keyword evidence="10 12" id="KW-0472">Membrane</keyword>
<evidence type="ECO:0000256" key="4">
    <source>
        <dbReference type="ARBA" id="ARBA00022614"/>
    </source>
</evidence>
<evidence type="ECO:0000256" key="12">
    <source>
        <dbReference type="SAM" id="Phobius"/>
    </source>
</evidence>
<name>A0AAD8RKP1_LOLMU</name>
<dbReference type="GO" id="GO:0009742">
    <property type="term" value="P:brassinosteroid mediated signaling pathway"/>
    <property type="evidence" value="ECO:0007669"/>
    <property type="project" value="UniProtKB-KW"/>
</dbReference>
<dbReference type="Pfam" id="PF00560">
    <property type="entry name" value="LRR_1"/>
    <property type="match status" value="5"/>
</dbReference>
<protein>
    <submittedName>
        <fullName evidence="13">Uncharacterized protein</fullName>
    </submittedName>
</protein>
<keyword evidence="8" id="KW-0677">Repeat</keyword>
<evidence type="ECO:0000256" key="1">
    <source>
        <dbReference type="ARBA" id="ARBA00004251"/>
    </source>
</evidence>
<keyword evidence="6 12" id="KW-0812">Transmembrane</keyword>
<dbReference type="FunFam" id="3.80.10.10:FF:000383">
    <property type="entry name" value="Leucine-rich repeat receptor protein kinase EMS1"/>
    <property type="match status" value="1"/>
</dbReference>
<dbReference type="PANTHER" id="PTHR48063">
    <property type="entry name" value="LRR RECEPTOR-LIKE KINASE"/>
    <property type="match status" value="1"/>
</dbReference>
<keyword evidence="3" id="KW-1003">Cell membrane</keyword>
<evidence type="ECO:0000256" key="2">
    <source>
        <dbReference type="ARBA" id="ARBA00009592"/>
    </source>
</evidence>
<keyword evidence="4" id="KW-0433">Leucine-rich repeat</keyword>
<reference evidence="13" key="1">
    <citation type="submission" date="2023-07" db="EMBL/GenBank/DDBJ databases">
        <title>A chromosome-level genome assembly of Lolium multiflorum.</title>
        <authorList>
            <person name="Chen Y."/>
            <person name="Copetti D."/>
            <person name="Kolliker R."/>
            <person name="Studer B."/>
        </authorList>
    </citation>
    <scope>NUCLEOTIDE SEQUENCE</scope>
    <source>
        <strain evidence="13">02402/16</strain>
        <tissue evidence="13">Leaf</tissue>
    </source>
</reference>
<evidence type="ECO:0000256" key="11">
    <source>
        <dbReference type="ARBA" id="ARBA00023180"/>
    </source>
</evidence>
<comment type="similarity">
    <text evidence="2">Belongs to the RLP family.</text>
</comment>
<comment type="caution">
    <text evidence="13">The sequence shown here is derived from an EMBL/GenBank/DDBJ whole genome shotgun (WGS) entry which is preliminary data.</text>
</comment>
<feature type="transmembrane region" description="Helical" evidence="12">
    <location>
        <begin position="715"/>
        <end position="736"/>
    </location>
</feature>
<dbReference type="Gene3D" id="3.80.10.10">
    <property type="entry name" value="Ribonuclease Inhibitor"/>
    <property type="match status" value="4"/>
</dbReference>
<keyword evidence="11" id="KW-0325">Glycoprotein</keyword>
<dbReference type="InterPro" id="IPR003591">
    <property type="entry name" value="Leu-rich_rpt_typical-subtyp"/>
</dbReference>
<keyword evidence="9 12" id="KW-1133">Transmembrane helix</keyword>
<keyword evidence="5" id="KW-1070">Brassinosteroid signaling pathway</keyword>
<dbReference type="EMBL" id="JAUUTY010000005">
    <property type="protein sequence ID" value="KAK1625842.1"/>
    <property type="molecule type" value="Genomic_DNA"/>
</dbReference>
<evidence type="ECO:0000256" key="3">
    <source>
        <dbReference type="ARBA" id="ARBA00022475"/>
    </source>
</evidence>
<dbReference type="FunFam" id="3.80.10.10:FF:000095">
    <property type="entry name" value="LRR receptor-like serine/threonine-protein kinase GSO1"/>
    <property type="match status" value="1"/>
</dbReference>
<keyword evidence="7" id="KW-0732">Signal</keyword>
<evidence type="ECO:0000256" key="7">
    <source>
        <dbReference type="ARBA" id="ARBA00022729"/>
    </source>
</evidence>
<accession>A0AAD8RKP1</accession>
<evidence type="ECO:0000313" key="14">
    <source>
        <dbReference type="Proteomes" id="UP001231189"/>
    </source>
</evidence>
<evidence type="ECO:0000256" key="5">
    <source>
        <dbReference type="ARBA" id="ARBA00022626"/>
    </source>
</evidence>
<dbReference type="AlphaFoldDB" id="A0AAD8RKP1"/>
<dbReference type="GO" id="GO:0005886">
    <property type="term" value="C:plasma membrane"/>
    <property type="evidence" value="ECO:0007669"/>
    <property type="project" value="UniProtKB-SubCell"/>
</dbReference>
<dbReference type="PANTHER" id="PTHR48063:SF51">
    <property type="entry name" value="LEUCINE-RICH REPEAT-CONTAINING N-TERMINAL PLANT-TYPE DOMAIN-CONTAINING PROTEIN"/>
    <property type="match status" value="1"/>
</dbReference>
<dbReference type="PRINTS" id="PR00019">
    <property type="entry name" value="LEURICHRPT"/>
</dbReference>
<evidence type="ECO:0000256" key="8">
    <source>
        <dbReference type="ARBA" id="ARBA00022737"/>
    </source>
</evidence>
<evidence type="ECO:0000256" key="10">
    <source>
        <dbReference type="ARBA" id="ARBA00023136"/>
    </source>
</evidence>
<comment type="subcellular location">
    <subcellularLocation>
        <location evidence="1">Cell membrane</location>
        <topology evidence="1">Single-pass type I membrane protein</topology>
    </subcellularLocation>
</comment>
<evidence type="ECO:0000256" key="6">
    <source>
        <dbReference type="ARBA" id="ARBA00022692"/>
    </source>
</evidence>
<dbReference type="SMART" id="SM00369">
    <property type="entry name" value="LRR_TYP"/>
    <property type="match status" value="8"/>
</dbReference>
<keyword evidence="14" id="KW-1185">Reference proteome</keyword>
<dbReference type="InterPro" id="IPR032675">
    <property type="entry name" value="LRR_dom_sf"/>
</dbReference>
<dbReference type="SMART" id="SM00365">
    <property type="entry name" value="LRR_SD22"/>
    <property type="match status" value="5"/>
</dbReference>
<organism evidence="13 14">
    <name type="scientific">Lolium multiflorum</name>
    <name type="common">Italian ryegrass</name>
    <name type="synonym">Lolium perenne subsp. multiflorum</name>
    <dbReference type="NCBI Taxonomy" id="4521"/>
    <lineage>
        <taxon>Eukaryota</taxon>
        <taxon>Viridiplantae</taxon>
        <taxon>Streptophyta</taxon>
        <taxon>Embryophyta</taxon>
        <taxon>Tracheophyta</taxon>
        <taxon>Spermatophyta</taxon>
        <taxon>Magnoliopsida</taxon>
        <taxon>Liliopsida</taxon>
        <taxon>Poales</taxon>
        <taxon>Poaceae</taxon>
        <taxon>BOP clade</taxon>
        <taxon>Pooideae</taxon>
        <taxon>Poodae</taxon>
        <taxon>Poeae</taxon>
        <taxon>Poeae Chloroplast Group 2 (Poeae type)</taxon>
        <taxon>Loliodinae</taxon>
        <taxon>Loliinae</taxon>
        <taxon>Lolium</taxon>
    </lineage>
</organism>